<dbReference type="EMBL" id="QDGZ01000004">
    <property type="protein sequence ID" value="PVG82816.1"/>
    <property type="molecule type" value="Genomic_DNA"/>
</dbReference>
<dbReference type="Pfam" id="PF10094">
    <property type="entry name" value="DUF2332"/>
    <property type="match status" value="1"/>
</dbReference>
<evidence type="ECO:0000313" key="1">
    <source>
        <dbReference type="EMBL" id="PVG82816.1"/>
    </source>
</evidence>
<dbReference type="Proteomes" id="UP000246018">
    <property type="component" value="Unassembled WGS sequence"/>
</dbReference>
<keyword evidence="2" id="KW-1185">Reference proteome</keyword>
<comment type="caution">
    <text evidence="1">The sequence shown here is derived from an EMBL/GenBank/DDBJ whole genome shotgun (WGS) entry which is preliminary data.</text>
</comment>
<dbReference type="AlphaFoldDB" id="A0A2T8FAS0"/>
<organism evidence="1 2">
    <name type="scientific">Nocardioides gansuensis</name>
    <dbReference type="NCBI Taxonomy" id="2138300"/>
    <lineage>
        <taxon>Bacteria</taxon>
        <taxon>Bacillati</taxon>
        <taxon>Actinomycetota</taxon>
        <taxon>Actinomycetes</taxon>
        <taxon>Propionibacteriales</taxon>
        <taxon>Nocardioidaceae</taxon>
        <taxon>Nocardioides</taxon>
    </lineage>
</organism>
<reference evidence="1 2" key="1">
    <citation type="submission" date="2018-04" db="EMBL/GenBank/DDBJ databases">
        <title>Genome of Nocardioides gansuensis WSJ-1.</title>
        <authorList>
            <person name="Wu S."/>
            <person name="Wang G."/>
        </authorList>
    </citation>
    <scope>NUCLEOTIDE SEQUENCE [LARGE SCALE GENOMIC DNA]</scope>
    <source>
        <strain evidence="1 2">WSJ-1</strain>
    </source>
</reference>
<dbReference type="InterPro" id="IPR011200">
    <property type="entry name" value="UCP012608"/>
</dbReference>
<dbReference type="RefSeq" id="WP_116572247.1">
    <property type="nucleotide sequence ID" value="NZ_QDGZ01000004.1"/>
</dbReference>
<dbReference type="OrthoDB" id="8899077at2"/>
<sequence>MEMDGEIADRYRDFAAYAEGDSPCFADWALRVADDPEVHAWLADLPRIKQQANLVFAAARWHGAEAPGGYEGFKAVLFEREAEVKETIRQRATQTNEVGRLATLTPVFATIPGPLGLVEVGASAGLCLFPDRYDYAWPPRGELRGSGGPTLTATATGPMPVPASHPDVAWRGGADLNPLDVEDEDAMAWLENLVWPEQDERRERLRQAIAVARTDPPQVVRGDLFDALPRLLREAGRHGTPVVFHSAVVAYLEDDDRERFDELMTGLVADGACRWVSNEAPQVLPRLAGGRRVPAGRFLLALDGQAAAYTHGHGHAIDWLFGAPTRVSEGPARLT</sequence>
<gene>
    <name evidence="1" type="ORF">DDE18_10680</name>
</gene>
<accession>A0A2T8FAS0</accession>
<proteinExistence type="predicted"/>
<evidence type="ECO:0000313" key="2">
    <source>
        <dbReference type="Proteomes" id="UP000246018"/>
    </source>
</evidence>
<name>A0A2T8FAS0_9ACTN</name>
<protein>
    <submittedName>
        <fullName evidence="1">DUF2332 domain-containing protein</fullName>
    </submittedName>
</protein>